<protein>
    <submittedName>
        <fullName evidence="1">Uncharacterized protein</fullName>
    </submittedName>
</protein>
<sequence>MAGVILFVQYHLINEEDASGLIHEKFPSWLKKYTFSFLPSTSFRNDPGSYQENVQLTISIFSKCGRPSGKPWVYWVLDKELESAHVHVIINCDEVKLYLELFVQCHLINEEDASGLIHEKFPSWLKKYTFSFLPSTSFRNDPGSYQENVQLTISIFSKCGRPSGKPWVYWVLDKELESAHVHVIINCDEVKLYLELFVQYHLINEEDASGLIHEKFPSWLKKYTFSFLPSTSFRNDPGSYQENVQLKISIFSKCGRPSGKPCYYCVLDKELESAHVHVILNCDEVKLYLELFVQYHLINEEDASGLIHEKFPSWLKKYTFSFLPSTSFRNDPGSYQKNVQLKISIFSKCGRPSGKPWVYWVLDKELESAHVHVILNCDEVKLYLELFVQYHLINEEDASGLIHEKFPSWLKKYE</sequence>
<comment type="caution">
    <text evidence="1">The sequence shown here is derived from an EMBL/GenBank/DDBJ whole genome shotgun (WGS) entry which is preliminary data.</text>
</comment>
<dbReference type="PANTHER" id="PTHR48451">
    <property type="entry name" value="DUF4218 DOMAIN-CONTAINING PROTEIN"/>
    <property type="match status" value="1"/>
</dbReference>
<proteinExistence type="predicted"/>
<gene>
    <name evidence="1" type="ORF">KIW84_075250</name>
</gene>
<dbReference type="Proteomes" id="UP001058974">
    <property type="component" value="Chromosome 7"/>
</dbReference>
<dbReference type="AlphaFoldDB" id="A0A9D5A1P0"/>
<accession>A0A9D5A1P0</accession>
<reference evidence="1 2" key="1">
    <citation type="journal article" date="2022" name="Nat. Genet.">
        <title>Improved pea reference genome and pan-genome highlight genomic features and evolutionary characteristics.</title>
        <authorList>
            <person name="Yang T."/>
            <person name="Liu R."/>
            <person name="Luo Y."/>
            <person name="Hu S."/>
            <person name="Wang D."/>
            <person name="Wang C."/>
            <person name="Pandey M.K."/>
            <person name="Ge S."/>
            <person name="Xu Q."/>
            <person name="Li N."/>
            <person name="Li G."/>
            <person name="Huang Y."/>
            <person name="Saxena R.K."/>
            <person name="Ji Y."/>
            <person name="Li M."/>
            <person name="Yan X."/>
            <person name="He Y."/>
            <person name="Liu Y."/>
            <person name="Wang X."/>
            <person name="Xiang C."/>
            <person name="Varshney R.K."/>
            <person name="Ding H."/>
            <person name="Gao S."/>
            <person name="Zong X."/>
        </authorList>
    </citation>
    <scope>NUCLEOTIDE SEQUENCE [LARGE SCALE GENOMIC DNA]</scope>
    <source>
        <strain evidence="1 2">cv. Zhongwan 6</strain>
    </source>
</reference>
<dbReference type="PANTHER" id="PTHR48451:SF1">
    <property type="entry name" value="DUF4218 DOMAIN-CONTAINING PROTEIN"/>
    <property type="match status" value="1"/>
</dbReference>
<evidence type="ECO:0000313" key="2">
    <source>
        <dbReference type="Proteomes" id="UP001058974"/>
    </source>
</evidence>
<evidence type="ECO:0000313" key="1">
    <source>
        <dbReference type="EMBL" id="KAI5389870.1"/>
    </source>
</evidence>
<name>A0A9D5A1P0_PEA</name>
<dbReference type="Gramene" id="Psat07G0525000-T1">
    <property type="protein sequence ID" value="KAI5389870.1"/>
    <property type="gene ID" value="KIW84_075250"/>
</dbReference>
<keyword evidence="2" id="KW-1185">Reference proteome</keyword>
<dbReference type="EMBL" id="JAMSHJ010000007">
    <property type="protein sequence ID" value="KAI5389870.1"/>
    <property type="molecule type" value="Genomic_DNA"/>
</dbReference>
<organism evidence="1 2">
    <name type="scientific">Pisum sativum</name>
    <name type="common">Garden pea</name>
    <name type="synonym">Lathyrus oleraceus</name>
    <dbReference type="NCBI Taxonomy" id="3888"/>
    <lineage>
        <taxon>Eukaryota</taxon>
        <taxon>Viridiplantae</taxon>
        <taxon>Streptophyta</taxon>
        <taxon>Embryophyta</taxon>
        <taxon>Tracheophyta</taxon>
        <taxon>Spermatophyta</taxon>
        <taxon>Magnoliopsida</taxon>
        <taxon>eudicotyledons</taxon>
        <taxon>Gunneridae</taxon>
        <taxon>Pentapetalae</taxon>
        <taxon>rosids</taxon>
        <taxon>fabids</taxon>
        <taxon>Fabales</taxon>
        <taxon>Fabaceae</taxon>
        <taxon>Papilionoideae</taxon>
        <taxon>50 kb inversion clade</taxon>
        <taxon>NPAAA clade</taxon>
        <taxon>Hologalegina</taxon>
        <taxon>IRL clade</taxon>
        <taxon>Fabeae</taxon>
        <taxon>Lathyrus</taxon>
    </lineage>
</organism>